<evidence type="ECO:0000313" key="1">
    <source>
        <dbReference type="EMBL" id="KAG5450806.1"/>
    </source>
</evidence>
<evidence type="ECO:0000313" key="2">
    <source>
        <dbReference type="Proteomes" id="UP000286415"/>
    </source>
</evidence>
<reference evidence="1 2" key="2">
    <citation type="journal article" date="2021" name="Genomics">
        <title>High-quality reference genome for Clonorchis sinensis.</title>
        <authorList>
            <person name="Young N.D."/>
            <person name="Stroehlein A.J."/>
            <person name="Kinkar L."/>
            <person name="Wang T."/>
            <person name="Sohn W.M."/>
            <person name="Chang B.C.H."/>
            <person name="Kaur P."/>
            <person name="Weisz D."/>
            <person name="Dudchenko O."/>
            <person name="Aiden E.L."/>
            <person name="Korhonen P.K."/>
            <person name="Gasser R.B."/>
        </authorList>
    </citation>
    <scope>NUCLEOTIDE SEQUENCE [LARGE SCALE GENOMIC DNA]</scope>
    <source>
        <strain evidence="1">Cs-k2</strain>
    </source>
</reference>
<dbReference type="EMBL" id="NIRI02000042">
    <property type="protein sequence ID" value="KAG5450806.1"/>
    <property type="molecule type" value="Genomic_DNA"/>
</dbReference>
<protein>
    <submittedName>
        <fullName evidence="1">Uncharacterized protein</fullName>
    </submittedName>
</protein>
<dbReference type="Proteomes" id="UP000286415">
    <property type="component" value="Unassembled WGS sequence"/>
</dbReference>
<gene>
    <name evidence="1" type="ORF">CSKR_101413</name>
</gene>
<dbReference type="AlphaFoldDB" id="A0A419PI42"/>
<sequence>MFSHHVPTTRTQIPNLYRDGGPMTGILLVEFDNLAKDDISIRIGKARAAFVNLHHLWRRRDVSLSVKGRGYNAAARSVLLYGSETWPLRTEDVKDFHCLTTDVSGALPESGQNTG</sequence>
<proteinExistence type="predicted"/>
<reference evidence="1 2" key="1">
    <citation type="journal article" date="2018" name="Biotechnol. Adv.">
        <title>Improved genomic resources and new bioinformatic workflow for the carcinogenic parasite Clonorchis sinensis: Biotechnological implications.</title>
        <authorList>
            <person name="Wang D."/>
            <person name="Korhonen P.K."/>
            <person name="Gasser R.B."/>
            <person name="Young N.D."/>
        </authorList>
    </citation>
    <scope>NUCLEOTIDE SEQUENCE [LARGE SCALE GENOMIC DNA]</scope>
    <source>
        <strain evidence="1">Cs-k2</strain>
    </source>
</reference>
<dbReference type="InParanoid" id="A0A419PI42"/>
<accession>A0A419PI42</accession>
<comment type="caution">
    <text evidence="1">The sequence shown here is derived from an EMBL/GenBank/DDBJ whole genome shotgun (WGS) entry which is preliminary data.</text>
</comment>
<name>A0A419PI42_CLOSI</name>
<organism evidence="1 2">
    <name type="scientific">Clonorchis sinensis</name>
    <name type="common">Chinese liver fluke</name>
    <dbReference type="NCBI Taxonomy" id="79923"/>
    <lineage>
        <taxon>Eukaryota</taxon>
        <taxon>Metazoa</taxon>
        <taxon>Spiralia</taxon>
        <taxon>Lophotrochozoa</taxon>
        <taxon>Platyhelminthes</taxon>
        <taxon>Trematoda</taxon>
        <taxon>Digenea</taxon>
        <taxon>Opisthorchiida</taxon>
        <taxon>Opisthorchiata</taxon>
        <taxon>Opisthorchiidae</taxon>
        <taxon>Clonorchis</taxon>
    </lineage>
</organism>
<dbReference type="OrthoDB" id="6252874at2759"/>
<keyword evidence="2" id="KW-1185">Reference proteome</keyword>